<keyword evidence="3" id="KW-1185">Reference proteome</keyword>
<evidence type="ECO:0000259" key="1">
    <source>
        <dbReference type="Pfam" id="PF20231"/>
    </source>
</evidence>
<comment type="caution">
    <text evidence="2">The sequence shown here is derived from an EMBL/GenBank/DDBJ whole genome shotgun (WGS) entry which is preliminary data.</text>
</comment>
<dbReference type="OrthoDB" id="4743193at2759"/>
<protein>
    <recommendedName>
        <fullName evidence="1">DUF6589 domain-containing protein</fullName>
    </recommendedName>
</protein>
<accession>A0A9P7ER13</accession>
<sequence>DKQYENSLLINKYFLLYEELSYAMNIGDIAHVETCIIAWTLIFKATGKHKYATCMTEFLINLHFSYPAGFQKAIWYHWLVNPTRKPECFRAVDWCVELNNLFIKSPLVEVYRGAHSVIETNFMHTGRTSLQAAPDMKKNILRAANEDAIVISTHSHAGTTKHILSP</sequence>
<dbReference type="AlphaFoldDB" id="A0A9P7ER13"/>
<proteinExistence type="predicted"/>
<reference evidence="2" key="1">
    <citation type="journal article" date="2020" name="New Phytol.">
        <title>Comparative genomics reveals dynamic genome evolution in host specialist ectomycorrhizal fungi.</title>
        <authorList>
            <person name="Lofgren L.A."/>
            <person name="Nguyen N.H."/>
            <person name="Vilgalys R."/>
            <person name="Ruytinx J."/>
            <person name="Liao H.L."/>
            <person name="Branco S."/>
            <person name="Kuo A."/>
            <person name="LaButti K."/>
            <person name="Lipzen A."/>
            <person name="Andreopoulos W."/>
            <person name="Pangilinan J."/>
            <person name="Riley R."/>
            <person name="Hundley H."/>
            <person name="Na H."/>
            <person name="Barry K."/>
            <person name="Grigoriev I.V."/>
            <person name="Stajich J.E."/>
            <person name="Kennedy P.G."/>
        </authorList>
    </citation>
    <scope>NUCLEOTIDE SEQUENCE</scope>
    <source>
        <strain evidence="2">FC423</strain>
    </source>
</reference>
<dbReference type="InterPro" id="IPR046496">
    <property type="entry name" value="DUF6589"/>
</dbReference>
<evidence type="ECO:0000313" key="2">
    <source>
        <dbReference type="EMBL" id="KAG2082328.1"/>
    </source>
</evidence>
<evidence type="ECO:0000313" key="3">
    <source>
        <dbReference type="Proteomes" id="UP000823399"/>
    </source>
</evidence>
<organism evidence="2 3">
    <name type="scientific">Suillus discolor</name>
    <dbReference type="NCBI Taxonomy" id="1912936"/>
    <lineage>
        <taxon>Eukaryota</taxon>
        <taxon>Fungi</taxon>
        <taxon>Dikarya</taxon>
        <taxon>Basidiomycota</taxon>
        <taxon>Agaricomycotina</taxon>
        <taxon>Agaricomycetes</taxon>
        <taxon>Agaricomycetidae</taxon>
        <taxon>Boletales</taxon>
        <taxon>Suillineae</taxon>
        <taxon>Suillaceae</taxon>
        <taxon>Suillus</taxon>
    </lineage>
</organism>
<dbReference type="Pfam" id="PF20231">
    <property type="entry name" value="DUF6589"/>
    <property type="match status" value="1"/>
</dbReference>
<name>A0A9P7ER13_9AGAM</name>
<feature type="domain" description="DUF6589" evidence="1">
    <location>
        <begin position="1"/>
        <end position="105"/>
    </location>
</feature>
<gene>
    <name evidence="2" type="ORF">F5147DRAFT_590421</name>
</gene>
<feature type="non-terminal residue" evidence="2">
    <location>
        <position position="1"/>
    </location>
</feature>
<dbReference type="GeneID" id="64694438"/>
<dbReference type="RefSeq" id="XP_041284283.1">
    <property type="nucleotide sequence ID" value="XM_041432179.1"/>
</dbReference>
<dbReference type="EMBL" id="JABBWM010000342">
    <property type="protein sequence ID" value="KAG2082328.1"/>
    <property type="molecule type" value="Genomic_DNA"/>
</dbReference>
<dbReference type="Proteomes" id="UP000823399">
    <property type="component" value="Unassembled WGS sequence"/>
</dbReference>